<protein>
    <submittedName>
        <fullName evidence="5">Patatin</fullName>
    </submittedName>
</protein>
<keyword evidence="1 2" id="KW-0443">Lipid metabolism</keyword>
<feature type="short sequence motif" description="GXGXXG" evidence="2">
    <location>
        <begin position="13"/>
        <end position="18"/>
    </location>
</feature>
<feature type="region of interest" description="Disordered" evidence="3">
    <location>
        <begin position="237"/>
        <end position="256"/>
    </location>
</feature>
<evidence type="ECO:0000256" key="2">
    <source>
        <dbReference type="PROSITE-ProRule" id="PRU01161"/>
    </source>
</evidence>
<sequence>MSENTDKALVLGGGGVVGIAWETGLLAGLASKGVDVVSTADLVVGSSAGATVAAQVFTTPLEKLYKDQIEGTGAPGPAIDVDMGSLLGRIGQELSAEPDPVKARKSIGAMSLEKDRVPEAERRAIIEARLESHEWPEQLVRVTTIQADTGEFKVLDKNSGVNLVDAVAASCAIPVVWPAVTIGGNRFYDGSVRSGTNTDVAEGYGKVLVLEVMKLPENSDVKDIGDSSQVKTISLDETSKEAIGENPLDPDASPAAAKAGYDQGVRIADEVREFWD</sequence>
<dbReference type="InterPro" id="IPR002641">
    <property type="entry name" value="PNPLA_dom"/>
</dbReference>
<dbReference type="Pfam" id="PF01734">
    <property type="entry name" value="Patatin"/>
    <property type="match status" value="1"/>
</dbReference>
<dbReference type="SUPFAM" id="SSF52151">
    <property type="entry name" value="FabD/lysophospholipase-like"/>
    <property type="match status" value="1"/>
</dbReference>
<feature type="domain" description="PNPLA" evidence="4">
    <location>
        <begin position="9"/>
        <end position="202"/>
    </location>
</feature>
<name>A0A2T7VPZ3_MICTE</name>
<evidence type="ECO:0000259" key="4">
    <source>
        <dbReference type="PROSITE" id="PS51635"/>
    </source>
</evidence>
<feature type="active site" description="Proton acceptor" evidence="2">
    <location>
        <position position="189"/>
    </location>
</feature>
<feature type="short sequence motif" description="GXSXG" evidence="2">
    <location>
        <begin position="45"/>
        <end position="49"/>
    </location>
</feature>
<keyword evidence="2" id="KW-0442">Lipid degradation</keyword>
<accession>A0A2T7VPZ3</accession>
<evidence type="ECO:0000256" key="1">
    <source>
        <dbReference type="ARBA" id="ARBA00023098"/>
    </source>
</evidence>
<evidence type="ECO:0000313" key="6">
    <source>
        <dbReference type="Proteomes" id="UP000244649"/>
    </source>
</evidence>
<dbReference type="Gene3D" id="3.40.1090.10">
    <property type="entry name" value="Cytosolic phospholipase A2 catalytic domain"/>
    <property type="match status" value="2"/>
</dbReference>
<comment type="caution">
    <text evidence="2">Lacks conserved residue(s) required for the propagation of feature annotation.</text>
</comment>
<dbReference type="GO" id="GO:0016787">
    <property type="term" value="F:hydrolase activity"/>
    <property type="evidence" value="ECO:0007669"/>
    <property type="project" value="UniProtKB-UniRule"/>
</dbReference>
<feature type="active site" description="Nucleophile" evidence="2">
    <location>
        <position position="47"/>
    </location>
</feature>
<reference evidence="5 6" key="1">
    <citation type="submission" date="2018-04" db="EMBL/GenBank/DDBJ databases">
        <authorList>
            <person name="Go L.Y."/>
            <person name="Mitchell J.A."/>
        </authorList>
    </citation>
    <scope>NUCLEOTIDE SEQUENCE [LARGE SCALE GENOMIC DNA]</scope>
    <source>
        <strain evidence="5 6">TPD7010</strain>
    </source>
</reference>
<proteinExistence type="predicted"/>
<dbReference type="GO" id="GO:0016042">
    <property type="term" value="P:lipid catabolic process"/>
    <property type="evidence" value="ECO:0007669"/>
    <property type="project" value="UniProtKB-UniRule"/>
</dbReference>
<evidence type="ECO:0000256" key="3">
    <source>
        <dbReference type="SAM" id="MobiDB-lite"/>
    </source>
</evidence>
<evidence type="ECO:0000313" key="5">
    <source>
        <dbReference type="EMBL" id="PVE58721.1"/>
    </source>
</evidence>
<comment type="caution">
    <text evidence="5">The sequence shown here is derived from an EMBL/GenBank/DDBJ whole genome shotgun (WGS) entry which is preliminary data.</text>
</comment>
<gene>
    <name evidence="5" type="ORF">DC432_16025</name>
</gene>
<dbReference type="RefSeq" id="WP_116538680.1">
    <property type="nucleotide sequence ID" value="NZ_QDFT01000095.1"/>
</dbReference>
<dbReference type="Proteomes" id="UP000244649">
    <property type="component" value="Unassembled WGS sequence"/>
</dbReference>
<keyword evidence="2" id="KW-0378">Hydrolase</keyword>
<organism evidence="5 6">
    <name type="scientific">Microbacterium testaceum</name>
    <name type="common">Aureobacterium testaceum</name>
    <name type="synonym">Brevibacterium testaceum</name>
    <dbReference type="NCBI Taxonomy" id="2033"/>
    <lineage>
        <taxon>Bacteria</taxon>
        <taxon>Bacillati</taxon>
        <taxon>Actinomycetota</taxon>
        <taxon>Actinomycetes</taxon>
        <taxon>Micrococcales</taxon>
        <taxon>Microbacteriaceae</taxon>
        <taxon>Microbacterium</taxon>
    </lineage>
</organism>
<dbReference type="PROSITE" id="PS51635">
    <property type="entry name" value="PNPLA"/>
    <property type="match status" value="1"/>
</dbReference>
<dbReference type="EMBL" id="QDFT01000095">
    <property type="protein sequence ID" value="PVE58721.1"/>
    <property type="molecule type" value="Genomic_DNA"/>
</dbReference>
<dbReference type="AlphaFoldDB" id="A0A2T7VPZ3"/>
<dbReference type="InterPro" id="IPR016035">
    <property type="entry name" value="Acyl_Trfase/lysoPLipase"/>
</dbReference>